<evidence type="ECO:0000313" key="2">
    <source>
        <dbReference type="Proteomes" id="UP000003610"/>
    </source>
</evidence>
<dbReference type="Proteomes" id="UP000003610">
    <property type="component" value="Unassembled WGS sequence"/>
</dbReference>
<evidence type="ECO:0000313" key="1">
    <source>
        <dbReference type="EMBL" id="EFL46819.1"/>
    </source>
</evidence>
<gene>
    <name evidence="1" type="ORF">HMPREF9296_2515</name>
</gene>
<protein>
    <submittedName>
        <fullName evidence="1">Uncharacterized protein</fullName>
    </submittedName>
</protein>
<accession>E1KNX9</accession>
<dbReference type="STRING" id="866771.HMPREF9296_2515"/>
<name>E1KNX9_9BACT</name>
<proteinExistence type="predicted"/>
<dbReference type="RefSeq" id="WP_004355679.1">
    <property type="nucleotide sequence ID" value="NZ_AEDO01000013.1"/>
</dbReference>
<dbReference type="AlphaFoldDB" id="E1KNX9"/>
<dbReference type="EMBL" id="AEDO01000013">
    <property type="protein sequence ID" value="EFL46819.1"/>
    <property type="molecule type" value="Genomic_DNA"/>
</dbReference>
<reference evidence="1 2" key="1">
    <citation type="submission" date="2010-08" db="EMBL/GenBank/DDBJ databases">
        <authorList>
            <person name="Durkin A.S."/>
            <person name="Madupu R."/>
            <person name="Torralba M."/>
            <person name="Gillis M."/>
            <person name="Methe B."/>
            <person name="Sutton G."/>
            <person name="Nelson K.E."/>
        </authorList>
    </citation>
    <scope>NUCLEOTIDE SEQUENCE [LARGE SCALE GENOMIC DNA]</scope>
    <source>
        <strain evidence="1 2">FB035-09AN</strain>
    </source>
</reference>
<comment type="caution">
    <text evidence="1">The sequence shown here is derived from an EMBL/GenBank/DDBJ whole genome shotgun (WGS) entry which is preliminary data.</text>
</comment>
<organism evidence="1 2">
    <name type="scientific">Prevotella disiens FB035-09AN</name>
    <dbReference type="NCBI Taxonomy" id="866771"/>
    <lineage>
        <taxon>Bacteria</taxon>
        <taxon>Pseudomonadati</taxon>
        <taxon>Bacteroidota</taxon>
        <taxon>Bacteroidia</taxon>
        <taxon>Bacteroidales</taxon>
        <taxon>Prevotellaceae</taxon>
        <taxon>Prevotella</taxon>
    </lineage>
</organism>
<sequence>MLEYKMNINGELVSGFLAYVYEVEELGYDAKPLEDTGDVGFYRAEDYHDDIECVSTLDDSYGSGDDSEGEEIVNEEFVNIETDYGVMEGFVSKAWYETDQIRMEYGKWGLNNKEFSEVAHFRRKVIDFDEKYDLDSKFWQKELADDCKEYNKDIEDYCKDKETLFDTEILHAEDILRLVLDEDFVEKFIKEWEI</sequence>